<keyword evidence="3" id="KW-1133">Transmembrane helix</keyword>
<dbReference type="Pfam" id="PF05569">
    <property type="entry name" value="Peptidase_M56"/>
    <property type="match status" value="1"/>
</dbReference>
<feature type="compositionally biased region" description="Pro residues" evidence="2">
    <location>
        <begin position="675"/>
        <end position="689"/>
    </location>
</feature>
<proteinExistence type="predicted"/>
<reference evidence="5 6" key="1">
    <citation type="submission" date="2018-04" db="EMBL/GenBank/DDBJ databases">
        <title>Genomic Encyclopedia of Archaeal and Bacterial Type Strains, Phase II (KMG-II): from individual species to whole genera.</title>
        <authorList>
            <person name="Goeker M."/>
        </authorList>
    </citation>
    <scope>NUCLEOTIDE SEQUENCE [LARGE SCALE GENOMIC DNA]</scope>
    <source>
        <strain evidence="5 6">DSM 26809</strain>
    </source>
</reference>
<dbReference type="PANTHER" id="PTHR34978">
    <property type="entry name" value="POSSIBLE SENSOR-TRANSDUCER PROTEIN BLAR"/>
    <property type="match status" value="1"/>
</dbReference>
<keyword evidence="1" id="KW-0175">Coiled coil</keyword>
<keyword evidence="3" id="KW-0812">Transmembrane</keyword>
<feature type="transmembrane region" description="Helical" evidence="3">
    <location>
        <begin position="46"/>
        <end position="65"/>
    </location>
</feature>
<accession>A0A2T5JAX6</accession>
<evidence type="ECO:0000313" key="6">
    <source>
        <dbReference type="Proteomes" id="UP000244168"/>
    </source>
</evidence>
<sequence length="689" mass="78451">MENLFYNISQVLGITIIHSLWQGLIIYMLLRMYLQSFPSTSSVLKYKIAYISLMAMLGWFALTLYTEVSRYNWHPPANAIATLPEALRELTAPDSRYSFIFAGYMPYVTMLYFAGLVFNTLKLMLAWNNSYRIRQNVLPAGFEDQVNRLSVKLGLKKHVQVGFSQWVDVPCITGCLKPIILLPFTIGNYLNADEIAVILLHELAHVRRNDYLLNIIQQAVGILLFFNPFARLTGKLINQERENCCDDAVIHVTGSPLIYARALLKLEENKQQQWHLSLAAKNKSFDLLNRIERIMKTKKTSVNIRPALLAVVLLGCSLSCLAWLNPKIEHGKVTVKATVPSPIVHLLQDTTRKSSKTKPYLATPRKDLNSGNIVSGIDTINDTHLQELRSKVEMHGHNIDNYFNSEAAKKAQQDLMKQDSDFRAFFENPKMKQWEKELEKHGHELDKLGNSAEMKQWQVKMDEVAKKMDKLYADGKMDEHQKELDKASAKLEKLNPNSPEFAKQAKKVAELSTYYARVMAKPEYELEKQRTALSDELSKFYGSPAFKAHNQAIKAFSDSIAAYTDNAEFKAKTKDIAEKFKDKFWNADMKNEMKDLEKSTKELKDYMQQKGYDKTDLKFDFKNDMHVSFDDNDTVKAPRPPKPPKAPKKADVAKPKKNLPPPPPPAAPKKSESPMIPPPPPAVPKTPAQ</sequence>
<organism evidence="5 6">
    <name type="scientific">Mucilaginibacter yixingensis</name>
    <dbReference type="NCBI Taxonomy" id="1295612"/>
    <lineage>
        <taxon>Bacteria</taxon>
        <taxon>Pseudomonadati</taxon>
        <taxon>Bacteroidota</taxon>
        <taxon>Sphingobacteriia</taxon>
        <taxon>Sphingobacteriales</taxon>
        <taxon>Sphingobacteriaceae</taxon>
        <taxon>Mucilaginibacter</taxon>
    </lineage>
</organism>
<dbReference type="RefSeq" id="WP_107828211.1">
    <property type="nucleotide sequence ID" value="NZ_CP160205.1"/>
</dbReference>
<evidence type="ECO:0000256" key="3">
    <source>
        <dbReference type="SAM" id="Phobius"/>
    </source>
</evidence>
<dbReference type="CDD" id="cd07341">
    <property type="entry name" value="M56_BlaR1_MecR1_like"/>
    <property type="match status" value="1"/>
</dbReference>
<dbReference type="InterPro" id="IPR052173">
    <property type="entry name" value="Beta-lactam_resp_regulator"/>
</dbReference>
<dbReference type="InterPro" id="IPR008756">
    <property type="entry name" value="Peptidase_M56"/>
</dbReference>
<feature type="compositionally biased region" description="Pro residues" evidence="2">
    <location>
        <begin position="658"/>
        <end position="667"/>
    </location>
</feature>
<gene>
    <name evidence="5" type="ORF">C8P68_103179</name>
</gene>
<feature type="domain" description="Peptidase M56" evidence="4">
    <location>
        <begin position="16"/>
        <end position="291"/>
    </location>
</feature>
<feature type="transmembrane region" description="Helical" evidence="3">
    <location>
        <begin position="302"/>
        <end position="324"/>
    </location>
</feature>
<name>A0A2T5JAX6_9SPHI</name>
<keyword evidence="6" id="KW-1185">Reference proteome</keyword>
<feature type="region of interest" description="Disordered" evidence="2">
    <location>
        <begin position="628"/>
        <end position="689"/>
    </location>
</feature>
<dbReference type="OrthoDB" id="15218at2"/>
<dbReference type="Proteomes" id="UP000244168">
    <property type="component" value="Unassembled WGS sequence"/>
</dbReference>
<feature type="transmembrane region" description="Helical" evidence="3">
    <location>
        <begin position="12"/>
        <end position="34"/>
    </location>
</feature>
<evidence type="ECO:0000256" key="1">
    <source>
        <dbReference type="SAM" id="Coils"/>
    </source>
</evidence>
<dbReference type="EMBL" id="QAOQ01000003">
    <property type="protein sequence ID" value="PTQ98020.1"/>
    <property type="molecule type" value="Genomic_DNA"/>
</dbReference>
<keyword evidence="3" id="KW-0472">Membrane</keyword>
<protein>
    <submittedName>
        <fullName evidence="5">Beta-lactamase regulating signal transducer with metallopeptidase domain</fullName>
    </submittedName>
</protein>
<evidence type="ECO:0000259" key="4">
    <source>
        <dbReference type="Pfam" id="PF05569"/>
    </source>
</evidence>
<feature type="transmembrane region" description="Helical" evidence="3">
    <location>
        <begin position="104"/>
        <end position="125"/>
    </location>
</feature>
<evidence type="ECO:0000313" key="5">
    <source>
        <dbReference type="EMBL" id="PTQ98020.1"/>
    </source>
</evidence>
<dbReference type="AlphaFoldDB" id="A0A2T5JAX6"/>
<feature type="coiled-coil region" evidence="1">
    <location>
        <begin position="431"/>
        <end position="497"/>
    </location>
</feature>
<comment type="caution">
    <text evidence="5">The sequence shown here is derived from an EMBL/GenBank/DDBJ whole genome shotgun (WGS) entry which is preliminary data.</text>
</comment>
<dbReference type="PANTHER" id="PTHR34978:SF3">
    <property type="entry name" value="SLR0241 PROTEIN"/>
    <property type="match status" value="1"/>
</dbReference>
<evidence type="ECO:0000256" key="2">
    <source>
        <dbReference type="SAM" id="MobiDB-lite"/>
    </source>
</evidence>